<dbReference type="Proteomes" id="UP001500235">
    <property type="component" value="Unassembled WGS sequence"/>
</dbReference>
<gene>
    <name evidence="2" type="ORF">GCM10022280_24020</name>
</gene>
<keyword evidence="1" id="KW-0732">Signal</keyword>
<evidence type="ECO:0000313" key="3">
    <source>
        <dbReference type="Proteomes" id="UP001500235"/>
    </source>
</evidence>
<sequence>MKRVIALAALAAASFGVTGCATVLNGTSQPVNFRSDPDGAVVKLVTGPSCTTPCQFDMKRGSDSMATYSRSGYKSVEVYIQSRLAGSTFGNILAGGVIGAAVDGSNGASNRLYPNPVYVRLVADGAEGDAMLLDKDGKVISTVAAYNAKVADDVLRGLEKQGLYAKGTAGQQVGAK</sequence>
<evidence type="ECO:0000313" key="2">
    <source>
        <dbReference type="EMBL" id="GAA4022556.1"/>
    </source>
</evidence>
<dbReference type="RefSeq" id="WP_344707628.1">
    <property type="nucleotide sequence ID" value="NZ_BAABBQ010000001.1"/>
</dbReference>
<dbReference type="PROSITE" id="PS51257">
    <property type="entry name" value="PROKAR_LIPOPROTEIN"/>
    <property type="match status" value="1"/>
</dbReference>
<name>A0ABP7T8F1_9SPHN</name>
<protein>
    <recommendedName>
        <fullName evidence="4">Lipoprotein</fullName>
    </recommendedName>
</protein>
<reference evidence="3" key="1">
    <citation type="journal article" date="2019" name="Int. J. Syst. Evol. Microbiol.">
        <title>The Global Catalogue of Microorganisms (GCM) 10K type strain sequencing project: providing services to taxonomists for standard genome sequencing and annotation.</title>
        <authorList>
            <consortium name="The Broad Institute Genomics Platform"/>
            <consortium name="The Broad Institute Genome Sequencing Center for Infectious Disease"/>
            <person name="Wu L."/>
            <person name="Ma J."/>
        </authorList>
    </citation>
    <scope>NUCLEOTIDE SEQUENCE [LARGE SCALE GENOMIC DNA]</scope>
    <source>
        <strain evidence="3">JCM 17563</strain>
    </source>
</reference>
<organism evidence="2 3">
    <name type="scientific">Sphingomonas swuensis</name>
    <dbReference type="NCBI Taxonomy" id="977800"/>
    <lineage>
        <taxon>Bacteria</taxon>
        <taxon>Pseudomonadati</taxon>
        <taxon>Pseudomonadota</taxon>
        <taxon>Alphaproteobacteria</taxon>
        <taxon>Sphingomonadales</taxon>
        <taxon>Sphingomonadaceae</taxon>
        <taxon>Sphingomonas</taxon>
    </lineage>
</organism>
<keyword evidence="3" id="KW-1185">Reference proteome</keyword>
<accession>A0ABP7T8F1</accession>
<feature type="chain" id="PRO_5045038528" description="Lipoprotein" evidence="1">
    <location>
        <begin position="22"/>
        <end position="176"/>
    </location>
</feature>
<evidence type="ECO:0000256" key="1">
    <source>
        <dbReference type="SAM" id="SignalP"/>
    </source>
</evidence>
<evidence type="ECO:0008006" key="4">
    <source>
        <dbReference type="Google" id="ProtNLM"/>
    </source>
</evidence>
<comment type="caution">
    <text evidence="2">The sequence shown here is derived from an EMBL/GenBank/DDBJ whole genome shotgun (WGS) entry which is preliminary data.</text>
</comment>
<dbReference type="EMBL" id="BAABBQ010000001">
    <property type="protein sequence ID" value="GAA4022556.1"/>
    <property type="molecule type" value="Genomic_DNA"/>
</dbReference>
<proteinExistence type="predicted"/>
<feature type="signal peptide" evidence="1">
    <location>
        <begin position="1"/>
        <end position="21"/>
    </location>
</feature>